<dbReference type="InterPro" id="IPR020751">
    <property type="entry name" value="aa-tRNA-synth_I_codon-bd_sub2"/>
</dbReference>
<keyword evidence="4 11" id="KW-0963">Cytoplasm</keyword>
<feature type="binding site" evidence="11">
    <location>
        <position position="138"/>
    </location>
    <ligand>
        <name>Zn(2+)</name>
        <dbReference type="ChEBI" id="CHEBI:29105"/>
    </ligand>
</feature>
<dbReference type="SUPFAM" id="SSF52374">
    <property type="entry name" value="Nucleotidylyl transferase"/>
    <property type="match status" value="1"/>
</dbReference>
<comment type="subcellular location">
    <subcellularLocation>
        <location evidence="1 11">Cytoplasm</location>
    </subcellularLocation>
</comment>
<feature type="binding site" evidence="11">
    <location>
        <position position="256"/>
    </location>
    <ligand>
        <name>ATP</name>
        <dbReference type="ChEBI" id="CHEBI:30616"/>
    </ligand>
</feature>
<feature type="domain" description="Glutamyl/glutaminyl-tRNA synthetase class Ib catalytic" evidence="12">
    <location>
        <begin position="4"/>
        <end position="324"/>
    </location>
</feature>
<feature type="short sequence motif" description="'KMSKS' region" evidence="11">
    <location>
        <begin position="253"/>
        <end position="257"/>
    </location>
</feature>
<dbReference type="GO" id="GO:0004818">
    <property type="term" value="F:glutamate-tRNA ligase activity"/>
    <property type="evidence" value="ECO:0007669"/>
    <property type="project" value="UniProtKB-UniRule"/>
</dbReference>
<dbReference type="Pfam" id="PF00749">
    <property type="entry name" value="tRNA-synt_1c"/>
    <property type="match status" value="1"/>
</dbReference>
<evidence type="ECO:0000259" key="13">
    <source>
        <dbReference type="Pfam" id="PF19269"/>
    </source>
</evidence>
<dbReference type="GO" id="GO:0005524">
    <property type="term" value="F:ATP binding"/>
    <property type="evidence" value="ECO:0007669"/>
    <property type="project" value="UniProtKB-UniRule"/>
</dbReference>
<dbReference type="PANTHER" id="PTHR43311">
    <property type="entry name" value="GLUTAMATE--TRNA LIGASE"/>
    <property type="match status" value="1"/>
</dbReference>
<keyword evidence="8 11" id="KW-0648">Protein biosynthesis</keyword>
<feature type="binding site" evidence="11">
    <location>
        <position position="136"/>
    </location>
    <ligand>
        <name>Zn(2+)</name>
        <dbReference type="ChEBI" id="CHEBI:29105"/>
    </ligand>
</feature>
<dbReference type="FunFam" id="3.40.50.620:FF:000007">
    <property type="entry name" value="Glutamate--tRNA ligase"/>
    <property type="match status" value="1"/>
</dbReference>
<dbReference type="Gene3D" id="3.40.50.620">
    <property type="entry name" value="HUPs"/>
    <property type="match status" value="1"/>
</dbReference>
<gene>
    <name evidence="11" type="primary">gltX</name>
    <name evidence="14" type="ORF">GGR02_002719</name>
</gene>
<dbReference type="PANTHER" id="PTHR43311:SF2">
    <property type="entry name" value="GLUTAMATE--TRNA LIGASE, MITOCHONDRIAL-RELATED"/>
    <property type="match status" value="1"/>
</dbReference>
<dbReference type="GO" id="GO:0005829">
    <property type="term" value="C:cytosol"/>
    <property type="evidence" value="ECO:0007669"/>
    <property type="project" value="TreeGrafter"/>
</dbReference>
<evidence type="ECO:0000256" key="8">
    <source>
        <dbReference type="ARBA" id="ARBA00022917"/>
    </source>
</evidence>
<dbReference type="GO" id="GO:0000049">
    <property type="term" value="F:tRNA binding"/>
    <property type="evidence" value="ECO:0007669"/>
    <property type="project" value="InterPro"/>
</dbReference>
<feature type="domain" description="Aminoacyl-tRNA synthetase class I anticodon-binding" evidence="13">
    <location>
        <begin position="338"/>
        <end position="485"/>
    </location>
</feature>
<dbReference type="EC" id="6.1.1.17" evidence="11"/>
<dbReference type="AlphaFoldDB" id="A0A840DPC2"/>
<dbReference type="NCBIfam" id="TIGR00464">
    <property type="entry name" value="gltX_bact"/>
    <property type="match status" value="1"/>
</dbReference>
<dbReference type="RefSeq" id="WP_183185487.1">
    <property type="nucleotide sequence ID" value="NZ_BMNP01000022.1"/>
</dbReference>
<organism evidence="14 15">
    <name type="scientific">Anoxybacteroides voinovskiense</name>
    <dbReference type="NCBI Taxonomy" id="230470"/>
    <lineage>
        <taxon>Bacteria</taxon>
        <taxon>Bacillati</taxon>
        <taxon>Bacillota</taxon>
        <taxon>Bacilli</taxon>
        <taxon>Bacillales</taxon>
        <taxon>Anoxybacillaceae</taxon>
        <taxon>Anoxybacteroides</taxon>
    </lineage>
</organism>
<evidence type="ECO:0000256" key="3">
    <source>
        <dbReference type="ARBA" id="ARBA00011245"/>
    </source>
</evidence>
<dbReference type="InterPro" id="IPR045462">
    <property type="entry name" value="aa-tRNA-synth_I_cd-bd"/>
</dbReference>
<evidence type="ECO:0000256" key="2">
    <source>
        <dbReference type="ARBA" id="ARBA00007894"/>
    </source>
</evidence>
<evidence type="ECO:0000313" key="14">
    <source>
        <dbReference type="EMBL" id="MBB4074924.1"/>
    </source>
</evidence>
<feature type="short sequence motif" description="'HIGH' region" evidence="11">
    <location>
        <begin position="11"/>
        <end position="21"/>
    </location>
</feature>
<comment type="cofactor">
    <cofactor evidence="11">
        <name>Zn(2+)</name>
        <dbReference type="ChEBI" id="CHEBI:29105"/>
    </cofactor>
    <text evidence="11">Binds 1 zinc ion per subunit.</text>
</comment>
<dbReference type="GO" id="GO:0008270">
    <property type="term" value="F:zinc ion binding"/>
    <property type="evidence" value="ECO:0007669"/>
    <property type="project" value="UniProtKB-UniRule"/>
</dbReference>
<accession>A0A840DPC2</accession>
<feature type="binding site" evidence="11">
    <location>
        <position position="110"/>
    </location>
    <ligand>
        <name>Zn(2+)</name>
        <dbReference type="ChEBI" id="CHEBI:29105"/>
    </ligand>
</feature>
<keyword evidence="5 11" id="KW-0436">Ligase</keyword>
<comment type="caution">
    <text evidence="14">The sequence shown here is derived from an EMBL/GenBank/DDBJ whole genome shotgun (WGS) entry which is preliminary data.</text>
</comment>
<proteinExistence type="inferred from homology"/>
<comment type="catalytic activity">
    <reaction evidence="10 11">
        <text>tRNA(Glu) + L-glutamate + ATP = L-glutamyl-tRNA(Glu) + AMP + diphosphate</text>
        <dbReference type="Rhea" id="RHEA:23540"/>
        <dbReference type="Rhea" id="RHEA-COMP:9663"/>
        <dbReference type="Rhea" id="RHEA-COMP:9680"/>
        <dbReference type="ChEBI" id="CHEBI:29985"/>
        <dbReference type="ChEBI" id="CHEBI:30616"/>
        <dbReference type="ChEBI" id="CHEBI:33019"/>
        <dbReference type="ChEBI" id="CHEBI:78442"/>
        <dbReference type="ChEBI" id="CHEBI:78520"/>
        <dbReference type="ChEBI" id="CHEBI:456215"/>
        <dbReference type="EC" id="6.1.1.17"/>
    </reaction>
</comment>
<feature type="binding site" evidence="11">
    <location>
        <position position="108"/>
    </location>
    <ligand>
        <name>Zn(2+)</name>
        <dbReference type="ChEBI" id="CHEBI:29105"/>
    </ligand>
</feature>
<dbReference type="CDD" id="cd00808">
    <property type="entry name" value="GluRS_core"/>
    <property type="match status" value="1"/>
</dbReference>
<dbReference type="PRINTS" id="PR00987">
    <property type="entry name" value="TRNASYNTHGLU"/>
</dbReference>
<dbReference type="InterPro" id="IPR004527">
    <property type="entry name" value="Glu-tRNA-ligase_bac/mito"/>
</dbReference>
<keyword evidence="11" id="KW-0862">Zinc</keyword>
<keyword evidence="15" id="KW-1185">Reference proteome</keyword>
<dbReference type="Proteomes" id="UP000559598">
    <property type="component" value="Unassembled WGS sequence"/>
</dbReference>
<evidence type="ECO:0000256" key="11">
    <source>
        <dbReference type="HAMAP-Rule" id="MF_00022"/>
    </source>
</evidence>
<dbReference type="InterPro" id="IPR000924">
    <property type="entry name" value="Glu/Gln-tRNA-synth"/>
</dbReference>
<evidence type="ECO:0000256" key="5">
    <source>
        <dbReference type="ARBA" id="ARBA00022598"/>
    </source>
</evidence>
<evidence type="ECO:0000256" key="1">
    <source>
        <dbReference type="ARBA" id="ARBA00004496"/>
    </source>
</evidence>
<comment type="similarity">
    <text evidence="2 11">Belongs to the class-I aminoacyl-tRNA synthetase family. Glutamate--tRNA ligase type 1 subfamily.</text>
</comment>
<dbReference type="InterPro" id="IPR020058">
    <property type="entry name" value="Glu/Gln-tRNA-synth_Ib_cat-dom"/>
</dbReference>
<dbReference type="InterPro" id="IPR014729">
    <property type="entry name" value="Rossmann-like_a/b/a_fold"/>
</dbReference>
<evidence type="ECO:0000256" key="10">
    <source>
        <dbReference type="ARBA" id="ARBA00048351"/>
    </source>
</evidence>
<dbReference type="Pfam" id="PF19269">
    <property type="entry name" value="Anticodon_2"/>
    <property type="match status" value="1"/>
</dbReference>
<dbReference type="Gene3D" id="1.10.10.350">
    <property type="match status" value="1"/>
</dbReference>
<dbReference type="InterPro" id="IPR033910">
    <property type="entry name" value="GluRS_core"/>
</dbReference>
<dbReference type="FunFam" id="1.10.10.350:FF:000002">
    <property type="entry name" value="Glutamate--tRNA ligase"/>
    <property type="match status" value="1"/>
</dbReference>
<dbReference type="PROSITE" id="PS00178">
    <property type="entry name" value="AA_TRNA_LIGASE_I"/>
    <property type="match status" value="1"/>
</dbReference>
<evidence type="ECO:0000256" key="9">
    <source>
        <dbReference type="ARBA" id="ARBA00023146"/>
    </source>
</evidence>
<dbReference type="InterPro" id="IPR001412">
    <property type="entry name" value="aa-tRNA-synth_I_CS"/>
</dbReference>
<evidence type="ECO:0000313" key="15">
    <source>
        <dbReference type="Proteomes" id="UP000559598"/>
    </source>
</evidence>
<comment type="function">
    <text evidence="11">Catalyzes the attachment of glutamate to tRNA(Glu) in a two-step reaction: glutamate is first activated by ATP to form Glu-AMP and then transferred to the acceptor end of tRNA(Glu).</text>
</comment>
<keyword evidence="9 11" id="KW-0030">Aminoacyl-tRNA synthetase</keyword>
<keyword evidence="6 11" id="KW-0547">Nucleotide-binding</keyword>
<dbReference type="EMBL" id="JACIDE010000022">
    <property type="protein sequence ID" value="MBB4074924.1"/>
    <property type="molecule type" value="Genomic_DNA"/>
</dbReference>
<keyword evidence="7 11" id="KW-0067">ATP-binding</keyword>
<evidence type="ECO:0000256" key="4">
    <source>
        <dbReference type="ARBA" id="ARBA00022490"/>
    </source>
</evidence>
<protein>
    <recommendedName>
        <fullName evidence="11">Glutamate--tRNA ligase</fullName>
        <ecNumber evidence="11">6.1.1.17</ecNumber>
    </recommendedName>
    <alternativeName>
        <fullName evidence="11">Glutamyl-tRNA synthetase</fullName>
        <shortName evidence="11">GluRS</shortName>
    </alternativeName>
</protein>
<evidence type="ECO:0000256" key="6">
    <source>
        <dbReference type="ARBA" id="ARBA00022741"/>
    </source>
</evidence>
<dbReference type="InterPro" id="IPR049940">
    <property type="entry name" value="GluQ/Sye"/>
</dbReference>
<comment type="subunit">
    <text evidence="3 11">Monomer.</text>
</comment>
<dbReference type="GO" id="GO:0006424">
    <property type="term" value="P:glutamyl-tRNA aminoacylation"/>
    <property type="evidence" value="ECO:0007669"/>
    <property type="project" value="UniProtKB-UniRule"/>
</dbReference>
<dbReference type="SUPFAM" id="SSF48163">
    <property type="entry name" value="An anticodon-binding domain of class I aminoacyl-tRNA synthetases"/>
    <property type="match status" value="1"/>
</dbReference>
<keyword evidence="11" id="KW-0479">Metal-binding</keyword>
<dbReference type="InterPro" id="IPR008925">
    <property type="entry name" value="aa_tRNA-synth_I_cd-bd_sf"/>
</dbReference>
<reference evidence="14 15" key="1">
    <citation type="submission" date="2020-08" db="EMBL/GenBank/DDBJ databases">
        <title>Genomic Encyclopedia of Type Strains, Phase IV (KMG-IV): sequencing the most valuable type-strain genomes for metagenomic binning, comparative biology and taxonomic classification.</title>
        <authorList>
            <person name="Goeker M."/>
        </authorList>
    </citation>
    <scope>NUCLEOTIDE SEQUENCE [LARGE SCALE GENOMIC DNA]</scope>
    <source>
        <strain evidence="14 15">DSM 17075</strain>
    </source>
</reference>
<dbReference type="HAMAP" id="MF_00022">
    <property type="entry name" value="Glu_tRNA_synth_type1"/>
    <property type="match status" value="1"/>
</dbReference>
<evidence type="ECO:0000259" key="12">
    <source>
        <dbReference type="Pfam" id="PF00749"/>
    </source>
</evidence>
<name>A0A840DPC2_9BACL</name>
<sequence length="496" mass="57396">MSHEVRVRYAPSPTGHLHIGGARTALFNYLFARHHNGKFIVRIEDTDIERNVEGGEQSQLENLKWLGIEYDESVDKDGGYGPYRQTERLEIYRRYTNELLEKGFAYKCFCTPEELEQEREAQKAAGIAAPQYSGKCRHLTPEQVNQLEAEGKPYTIRIKVPEGKVYEFEDMVRGRVSFESKDIGDWVIVKANGIPTYNFAVVIDDHLMKITHVFRGEEHLSNTPKQLMVYEYFGWEAPQYAHLTLIVNENRKKLSKRDESIIQFVSQYKELGYLPEAMFNFFALLGWSPEGEEEIFTKEELIRIFDVSRLSKSPSMFDKQKLTWMNNQYIKKLDLDRLVELSLPHLVKAGRLPETMSEEQKEWARHLIALYQEQMSYGAEIVELSELFFKEEVEYNEEAREVLSEEQVSDVLHAFLEEVKKLPSFMADDIKAAIKSVQKTTGQKGKKLFMPIRVATTGQTHGPELPLAIQLLGKEKVVQRLEKAIHSISESVDEEK</sequence>
<evidence type="ECO:0000256" key="7">
    <source>
        <dbReference type="ARBA" id="ARBA00022840"/>
    </source>
</evidence>